<comment type="caution">
    <text evidence="3">The sequence shown here is derived from an EMBL/GenBank/DDBJ whole genome shotgun (WGS) entry which is preliminary data.</text>
</comment>
<feature type="transmembrane region" description="Helical" evidence="2">
    <location>
        <begin position="32"/>
        <end position="51"/>
    </location>
</feature>
<evidence type="ECO:0000256" key="2">
    <source>
        <dbReference type="SAM" id="Phobius"/>
    </source>
</evidence>
<proteinExistence type="predicted"/>
<dbReference type="EMBL" id="PKQE01000001">
    <property type="protein sequence ID" value="PLC43792.1"/>
    <property type="molecule type" value="Genomic_DNA"/>
</dbReference>
<feature type="compositionally biased region" description="Pro residues" evidence="1">
    <location>
        <begin position="99"/>
        <end position="111"/>
    </location>
</feature>
<dbReference type="OrthoDB" id="8526020at2"/>
<keyword evidence="2" id="KW-1133">Transmembrane helix</keyword>
<name>A0A2N4TVQ0_RALPI</name>
<dbReference type="Pfam" id="PF11306">
    <property type="entry name" value="DUF3108"/>
    <property type="match status" value="1"/>
</dbReference>
<dbReference type="RefSeq" id="WP_102064379.1">
    <property type="nucleotide sequence ID" value="NZ_PKQE01000001.1"/>
</dbReference>
<feature type="compositionally biased region" description="Pro residues" evidence="1">
    <location>
        <begin position="75"/>
        <end position="86"/>
    </location>
</feature>
<keyword evidence="2" id="KW-0472">Membrane</keyword>
<organism evidence="3 4">
    <name type="scientific">Ralstonia pickettii</name>
    <name type="common">Burkholderia pickettii</name>
    <dbReference type="NCBI Taxonomy" id="329"/>
    <lineage>
        <taxon>Bacteria</taxon>
        <taxon>Pseudomonadati</taxon>
        <taxon>Pseudomonadota</taxon>
        <taxon>Betaproteobacteria</taxon>
        <taxon>Burkholderiales</taxon>
        <taxon>Burkholderiaceae</taxon>
        <taxon>Ralstonia</taxon>
    </lineage>
</organism>
<reference evidence="3 4" key="1">
    <citation type="submission" date="2017-12" db="EMBL/GenBank/DDBJ databases">
        <title>Draft genome sequence of Ralstonia pickettii 52.</title>
        <authorList>
            <person name="Zheng B."/>
        </authorList>
    </citation>
    <scope>NUCLEOTIDE SEQUENCE [LARGE SCALE GENOMIC DNA]</scope>
    <source>
        <strain evidence="3 4">52</strain>
    </source>
</reference>
<sequence length="379" mass="40845">MDTLPPTPRNPDELGTDGVPSRRRRFHRLGRLGVVLLAVLVLHVIAVVWVARSRQVTWPPAPEQIIPALLLHPEPVQPPAPPPPSTTPRQRSAPHPRPDAAPTPAPTPAPVPDLASMDPSEFTSAGAQASGDTGVVRDLSGDGPAGPPAAGGDGFSLPPSATLRYATYVNSVRNEDGVIRWATDGKTYTLAVEIPLPLFFGTLAFRSAGTVDAYGLTPARYEEVRGRRQPDVTTFHYATEQGPASGTQSASTVTFSRTPAVLPLPEGTQDRFSVFLQLTGLARGGPERIASPGLTLEFPIADTDSVEVARVQHVGEESVDTPNGTIRAQHFIRLPRRADDKRRVEIWLSPDHGWLPVRLRQTEPNGMQFDLVYQSQEGG</sequence>
<evidence type="ECO:0000256" key="1">
    <source>
        <dbReference type="SAM" id="MobiDB-lite"/>
    </source>
</evidence>
<feature type="compositionally biased region" description="Polar residues" evidence="1">
    <location>
        <begin position="121"/>
        <end position="131"/>
    </location>
</feature>
<gene>
    <name evidence="3" type="ORF">C0Q88_03525</name>
</gene>
<dbReference type="InterPro" id="IPR021457">
    <property type="entry name" value="DUF3108"/>
</dbReference>
<keyword evidence="2" id="KW-0812">Transmembrane</keyword>
<feature type="region of interest" description="Disordered" evidence="1">
    <location>
        <begin position="1"/>
        <end position="20"/>
    </location>
</feature>
<dbReference type="AlphaFoldDB" id="A0A2N4TVQ0"/>
<protein>
    <submittedName>
        <fullName evidence="3">DUF3108 domain-containing protein</fullName>
    </submittedName>
</protein>
<dbReference type="Proteomes" id="UP000234456">
    <property type="component" value="Unassembled WGS sequence"/>
</dbReference>
<feature type="region of interest" description="Disordered" evidence="1">
    <location>
        <begin position="73"/>
        <end position="157"/>
    </location>
</feature>
<evidence type="ECO:0000313" key="4">
    <source>
        <dbReference type="Proteomes" id="UP000234456"/>
    </source>
</evidence>
<evidence type="ECO:0000313" key="3">
    <source>
        <dbReference type="EMBL" id="PLC43792.1"/>
    </source>
</evidence>
<accession>A0A2N4TVQ0</accession>